<dbReference type="PANTHER" id="PTHR10204">
    <property type="entry name" value="NAD P H OXIDOREDUCTASE-RELATED"/>
    <property type="match status" value="1"/>
</dbReference>
<proteinExistence type="inferred from homology"/>
<organism evidence="4 5">
    <name type="scientific">Lactobacillus xylocopicola</name>
    <dbReference type="NCBI Taxonomy" id="2976676"/>
    <lineage>
        <taxon>Bacteria</taxon>
        <taxon>Bacillati</taxon>
        <taxon>Bacillota</taxon>
        <taxon>Bacilli</taxon>
        <taxon>Lactobacillales</taxon>
        <taxon>Lactobacillaceae</taxon>
        <taxon>Lactobacillus</taxon>
    </lineage>
</organism>
<gene>
    <name evidence="4" type="ORF">KIM322_10420</name>
</gene>
<evidence type="ECO:0000313" key="5">
    <source>
        <dbReference type="Proteomes" id="UP001321741"/>
    </source>
</evidence>
<reference evidence="4 5" key="1">
    <citation type="journal article" date="2023" name="Microbiol. Spectr.">
        <title>Symbiosis of Carpenter Bees with Uncharacterized Lactic Acid Bacteria Showing NAD Auxotrophy.</title>
        <authorList>
            <person name="Kawasaki S."/>
            <person name="Ozawa K."/>
            <person name="Mori T."/>
            <person name="Yamamoto A."/>
            <person name="Ito M."/>
            <person name="Ohkuma M."/>
            <person name="Sakamoto M."/>
            <person name="Matsutani M."/>
        </authorList>
    </citation>
    <scope>NUCLEOTIDE SEQUENCE [LARGE SCALE GENOMIC DNA]</scope>
    <source>
        <strain evidence="4 5">Kim32-2</strain>
    </source>
</reference>
<evidence type="ECO:0000259" key="3">
    <source>
        <dbReference type="Pfam" id="PF02525"/>
    </source>
</evidence>
<comment type="similarity">
    <text evidence="1">Belongs to the NAD(P)H dehydrogenase (quinone) family.</text>
</comment>
<dbReference type="EMBL" id="AP026803">
    <property type="protein sequence ID" value="BDR60781.1"/>
    <property type="molecule type" value="Genomic_DNA"/>
</dbReference>
<dbReference type="InterPro" id="IPR029039">
    <property type="entry name" value="Flavoprotein-like_sf"/>
</dbReference>
<dbReference type="PANTHER" id="PTHR10204:SF34">
    <property type="entry name" value="NAD(P)H DEHYDROGENASE [QUINONE] 1 ISOFORM 1"/>
    <property type="match status" value="1"/>
</dbReference>
<dbReference type="Proteomes" id="UP001321741">
    <property type="component" value="Chromosome"/>
</dbReference>
<evidence type="ECO:0000256" key="2">
    <source>
        <dbReference type="ARBA" id="ARBA00023002"/>
    </source>
</evidence>
<accession>A0ABM8BI36</accession>
<name>A0ABM8BI36_9LACO</name>
<dbReference type="InterPro" id="IPR003680">
    <property type="entry name" value="Flavodoxin_fold"/>
</dbReference>
<keyword evidence="2" id="KW-0560">Oxidoreductase</keyword>
<dbReference type="Gene3D" id="3.40.50.360">
    <property type="match status" value="1"/>
</dbReference>
<evidence type="ECO:0000313" key="4">
    <source>
        <dbReference type="EMBL" id="BDR60781.1"/>
    </source>
</evidence>
<feature type="domain" description="Flavodoxin-like fold" evidence="3">
    <location>
        <begin position="40"/>
        <end position="216"/>
    </location>
</feature>
<dbReference type="SUPFAM" id="SSF52218">
    <property type="entry name" value="Flavoproteins"/>
    <property type="match status" value="1"/>
</dbReference>
<protein>
    <recommendedName>
        <fullName evidence="3">Flavodoxin-like fold domain-containing protein</fullName>
    </recommendedName>
</protein>
<evidence type="ECO:0000256" key="1">
    <source>
        <dbReference type="ARBA" id="ARBA00006252"/>
    </source>
</evidence>
<dbReference type="InterPro" id="IPR051545">
    <property type="entry name" value="NAD(P)H_dehydrogenase_qn"/>
</dbReference>
<dbReference type="Pfam" id="PF02525">
    <property type="entry name" value="Flavodoxin_2"/>
    <property type="match status" value="1"/>
</dbReference>
<dbReference type="RefSeq" id="WP_317637030.1">
    <property type="nucleotide sequence ID" value="NZ_AP026803.1"/>
</dbReference>
<sequence length="253" mass="28675">MEVIQKILAGEIKTSGTIVPPELQNPYQPSGFKKGENKTKALVVVGEPRKYSLTYDLINTAMRYLEEEGWSIELRDLYDLNFDPVLRPDEFYYVKDGLGQTPAYLAQEQALVRQADVLLFAYPNWHDAPVSIVKGYIEKVFASGFAYQKGAQGPVGLLTGKYLYTIMNCGYLGGGQGYIGDGIGRNDQLWDQYMKAFKVFDDDTAQFWGATNAGRFVNDQSPQNFSPDYQQRLTQLRTILKKHLKRDLLDLID</sequence>
<keyword evidence="5" id="KW-1185">Reference proteome</keyword>